<proteinExistence type="predicted"/>
<dbReference type="EMBL" id="JAAALK010000287">
    <property type="protein sequence ID" value="KAG8060825.1"/>
    <property type="molecule type" value="Genomic_DNA"/>
</dbReference>
<accession>A0A8J5VCM3</accession>
<protein>
    <submittedName>
        <fullName evidence="2">Uncharacterized protein</fullName>
    </submittedName>
</protein>
<evidence type="ECO:0000313" key="3">
    <source>
        <dbReference type="Proteomes" id="UP000729402"/>
    </source>
</evidence>
<evidence type="ECO:0000313" key="2">
    <source>
        <dbReference type="EMBL" id="KAG8060825.1"/>
    </source>
</evidence>
<feature type="region of interest" description="Disordered" evidence="1">
    <location>
        <begin position="15"/>
        <end position="84"/>
    </location>
</feature>
<gene>
    <name evidence="2" type="ORF">GUJ93_ZPchr0002g25989</name>
</gene>
<reference evidence="2" key="1">
    <citation type="journal article" date="2021" name="bioRxiv">
        <title>Whole Genome Assembly and Annotation of Northern Wild Rice, Zizania palustris L., Supports a Whole Genome Duplication in the Zizania Genus.</title>
        <authorList>
            <person name="Haas M."/>
            <person name="Kono T."/>
            <person name="Macchietto M."/>
            <person name="Millas R."/>
            <person name="McGilp L."/>
            <person name="Shao M."/>
            <person name="Duquette J."/>
            <person name="Hirsch C.N."/>
            <person name="Kimball J."/>
        </authorList>
    </citation>
    <scope>NUCLEOTIDE SEQUENCE</scope>
    <source>
        <tissue evidence="2">Fresh leaf tissue</tissue>
    </source>
</reference>
<feature type="compositionally biased region" description="Polar residues" evidence="1">
    <location>
        <begin position="45"/>
        <end position="84"/>
    </location>
</feature>
<name>A0A8J5VCM3_ZIZPA</name>
<comment type="caution">
    <text evidence="2">The sequence shown here is derived from an EMBL/GenBank/DDBJ whole genome shotgun (WGS) entry which is preliminary data.</text>
</comment>
<feature type="compositionally biased region" description="Polar residues" evidence="1">
    <location>
        <begin position="24"/>
        <end position="37"/>
    </location>
</feature>
<evidence type="ECO:0000256" key="1">
    <source>
        <dbReference type="SAM" id="MobiDB-lite"/>
    </source>
</evidence>
<organism evidence="2 3">
    <name type="scientific">Zizania palustris</name>
    <name type="common">Northern wild rice</name>
    <dbReference type="NCBI Taxonomy" id="103762"/>
    <lineage>
        <taxon>Eukaryota</taxon>
        <taxon>Viridiplantae</taxon>
        <taxon>Streptophyta</taxon>
        <taxon>Embryophyta</taxon>
        <taxon>Tracheophyta</taxon>
        <taxon>Spermatophyta</taxon>
        <taxon>Magnoliopsida</taxon>
        <taxon>Liliopsida</taxon>
        <taxon>Poales</taxon>
        <taxon>Poaceae</taxon>
        <taxon>BOP clade</taxon>
        <taxon>Oryzoideae</taxon>
        <taxon>Oryzeae</taxon>
        <taxon>Zizaniinae</taxon>
        <taxon>Zizania</taxon>
    </lineage>
</organism>
<dbReference type="AlphaFoldDB" id="A0A8J5VCM3"/>
<dbReference type="Proteomes" id="UP000729402">
    <property type="component" value="Unassembled WGS sequence"/>
</dbReference>
<keyword evidence="3" id="KW-1185">Reference proteome</keyword>
<reference evidence="2" key="2">
    <citation type="submission" date="2021-02" db="EMBL/GenBank/DDBJ databases">
        <authorList>
            <person name="Kimball J.A."/>
            <person name="Haas M.W."/>
            <person name="Macchietto M."/>
            <person name="Kono T."/>
            <person name="Duquette J."/>
            <person name="Shao M."/>
        </authorList>
    </citation>
    <scope>NUCLEOTIDE SEQUENCE</scope>
    <source>
        <tissue evidence="2">Fresh leaf tissue</tissue>
    </source>
</reference>
<sequence length="140" mass="14919">MRRVKIVIDETDSDDNMLAASRRSAPSTGKHQASGSDTKVAAASGSGTKGSVASGSSSKLAVATSGNRHQATPTNTKRHQAVQTHSQEVLVVVTESVIFRTFTVTVFSQVCFPSTNKNLQVTSDCGFFSIYTPVHWCNLV</sequence>